<evidence type="ECO:0000256" key="3">
    <source>
        <dbReference type="ARBA" id="ARBA00023163"/>
    </source>
</evidence>
<proteinExistence type="predicted"/>
<sequence>MRGLGLMKRLLPRLVVLDLLMPEMDGFQTLSEMQQTPELQNIPVVVVTSKDLSMNELEWLRDRAVAVVTKGANSRSQLVKALERQISAAE</sequence>
<gene>
    <name evidence="6" type="ORF">SAMN05428953_1234</name>
</gene>
<feature type="domain" description="Response regulatory" evidence="5">
    <location>
        <begin position="1"/>
        <end position="85"/>
    </location>
</feature>
<keyword evidence="7" id="KW-1185">Reference proteome</keyword>
<keyword evidence="1 4" id="KW-0597">Phosphoprotein</keyword>
<organism evidence="6 7">
    <name type="scientific">Mesorhizobium muleiense</name>
    <dbReference type="NCBI Taxonomy" id="1004279"/>
    <lineage>
        <taxon>Bacteria</taxon>
        <taxon>Pseudomonadati</taxon>
        <taxon>Pseudomonadota</taxon>
        <taxon>Alphaproteobacteria</taxon>
        <taxon>Hyphomicrobiales</taxon>
        <taxon>Phyllobacteriaceae</taxon>
        <taxon>Mesorhizobium</taxon>
    </lineage>
</organism>
<dbReference type="InterPro" id="IPR001789">
    <property type="entry name" value="Sig_transdc_resp-reg_receiver"/>
</dbReference>
<dbReference type="InterPro" id="IPR011006">
    <property type="entry name" value="CheY-like_superfamily"/>
</dbReference>
<protein>
    <submittedName>
        <fullName evidence="6">Response regulator receiver domain-containing protein</fullName>
    </submittedName>
</protein>
<dbReference type="AlphaFoldDB" id="A0A1G9FSB7"/>
<dbReference type="PANTHER" id="PTHR44591:SF3">
    <property type="entry name" value="RESPONSE REGULATORY DOMAIN-CONTAINING PROTEIN"/>
    <property type="match status" value="1"/>
</dbReference>
<reference evidence="7" key="1">
    <citation type="submission" date="2016-10" db="EMBL/GenBank/DDBJ databases">
        <authorList>
            <person name="Varghese N."/>
            <person name="Submissions S."/>
        </authorList>
    </citation>
    <scope>NUCLEOTIDE SEQUENCE [LARGE SCALE GENOMIC DNA]</scope>
    <source>
        <strain evidence="7">CGMCC 1.11022</strain>
    </source>
</reference>
<evidence type="ECO:0000256" key="1">
    <source>
        <dbReference type="ARBA" id="ARBA00022553"/>
    </source>
</evidence>
<dbReference type="Pfam" id="PF00072">
    <property type="entry name" value="Response_reg"/>
    <property type="match status" value="1"/>
</dbReference>
<dbReference type="Proteomes" id="UP000198894">
    <property type="component" value="Unassembled WGS sequence"/>
</dbReference>
<evidence type="ECO:0000313" key="7">
    <source>
        <dbReference type="Proteomes" id="UP000198894"/>
    </source>
</evidence>
<dbReference type="GO" id="GO:0000160">
    <property type="term" value="P:phosphorelay signal transduction system"/>
    <property type="evidence" value="ECO:0007669"/>
    <property type="project" value="InterPro"/>
</dbReference>
<dbReference type="Gene3D" id="3.40.50.2300">
    <property type="match status" value="1"/>
</dbReference>
<dbReference type="PANTHER" id="PTHR44591">
    <property type="entry name" value="STRESS RESPONSE REGULATOR PROTEIN 1"/>
    <property type="match status" value="1"/>
</dbReference>
<feature type="modified residue" description="4-aspartylphosphate" evidence="4">
    <location>
        <position position="18"/>
    </location>
</feature>
<evidence type="ECO:0000256" key="4">
    <source>
        <dbReference type="PROSITE-ProRule" id="PRU00169"/>
    </source>
</evidence>
<dbReference type="PROSITE" id="PS50110">
    <property type="entry name" value="RESPONSE_REGULATORY"/>
    <property type="match status" value="1"/>
</dbReference>
<evidence type="ECO:0000256" key="2">
    <source>
        <dbReference type="ARBA" id="ARBA00023015"/>
    </source>
</evidence>
<dbReference type="InterPro" id="IPR050595">
    <property type="entry name" value="Bact_response_regulator"/>
</dbReference>
<name>A0A1G9FSB7_9HYPH</name>
<keyword evidence="3" id="KW-0804">Transcription</keyword>
<keyword evidence="2" id="KW-0805">Transcription regulation</keyword>
<dbReference type="EMBL" id="FNEE01000023">
    <property type="protein sequence ID" value="SDK91225.1"/>
    <property type="molecule type" value="Genomic_DNA"/>
</dbReference>
<evidence type="ECO:0000313" key="6">
    <source>
        <dbReference type="EMBL" id="SDK91225.1"/>
    </source>
</evidence>
<accession>A0A1G9FSB7</accession>
<dbReference type="SUPFAM" id="SSF52172">
    <property type="entry name" value="CheY-like"/>
    <property type="match status" value="1"/>
</dbReference>
<evidence type="ECO:0000259" key="5">
    <source>
        <dbReference type="PROSITE" id="PS50110"/>
    </source>
</evidence>